<evidence type="ECO:0000313" key="3">
    <source>
        <dbReference type="EMBL" id="KAJ8393069.1"/>
    </source>
</evidence>
<organism evidence="3 4">
    <name type="scientific">Aldrovandia affinis</name>
    <dbReference type="NCBI Taxonomy" id="143900"/>
    <lineage>
        <taxon>Eukaryota</taxon>
        <taxon>Metazoa</taxon>
        <taxon>Chordata</taxon>
        <taxon>Craniata</taxon>
        <taxon>Vertebrata</taxon>
        <taxon>Euteleostomi</taxon>
        <taxon>Actinopterygii</taxon>
        <taxon>Neopterygii</taxon>
        <taxon>Teleostei</taxon>
        <taxon>Notacanthiformes</taxon>
        <taxon>Halosauridae</taxon>
        <taxon>Aldrovandia</taxon>
    </lineage>
</organism>
<dbReference type="EMBL" id="JAINUG010000140">
    <property type="protein sequence ID" value="KAJ8393069.1"/>
    <property type="molecule type" value="Genomic_DNA"/>
</dbReference>
<dbReference type="InterPro" id="IPR055117">
    <property type="entry name" value="MINAR1_N"/>
</dbReference>
<dbReference type="Pfam" id="PF22948">
    <property type="entry name" value="MINAR1_N"/>
    <property type="match status" value="1"/>
</dbReference>
<sequence>MDPEYSLFLGRILEELDSKYSRLSYQELCQSLCARFDLAHLAKLRGLLFCMACLDPSFPAPLFRARLRRSGDHQHSRKLTVAADIVAMFNLMQTNGGTAREKLPPPPSSSSSSSSAHPKVHKNQSLESCGSDGDAYRYSGRDRAPPPARAAPPCPNPDCSGGGLSSPTPDLSAVPRARWDLKWQAASLDKLAQHLPPPPRLPPPAPCRLPASPLSSTGSPAPPTRSPRRQSPLPRTPACRRGTSSRRTSTTCPRSPPDEEEGVLRQSHVARLLQPQLRASLQQPVRRTGRPALQTRESGRPAGQHLLRPHGPCQTRLAKQEPESERGEEEEEEEEEEGGGARFERSFLRRPGGGWWRRHLGGSLDEEHRYHPAKDPLAISPQGPGTREGGADGREGGVKRFRDESTGCCAESVGTQTDPDLRRLLVGLGRHGERPLLPRSEDDDDDISAIFRFLDDVSVCGSTGAVPSSCCDSLGSLGRSEEEGGESSPYRQRGRRGGGEGRQPAGAPVPLSGEHGR</sequence>
<accession>A0AAD7RZ91</accession>
<dbReference type="PANTHER" id="PTHR31530:SF2">
    <property type="entry name" value="MAJOR INTRINSICALLY DISORDERED NOTCH2-BINDING RECEPTOR 1"/>
    <property type="match status" value="1"/>
</dbReference>
<evidence type="ECO:0000256" key="1">
    <source>
        <dbReference type="SAM" id="MobiDB-lite"/>
    </source>
</evidence>
<feature type="compositionally biased region" description="Low complexity" evidence="1">
    <location>
        <begin position="239"/>
        <end position="253"/>
    </location>
</feature>
<dbReference type="AlphaFoldDB" id="A0AAD7RZ91"/>
<reference evidence="3" key="1">
    <citation type="journal article" date="2023" name="Science">
        <title>Genome structures resolve the early diversification of teleost fishes.</title>
        <authorList>
            <person name="Parey E."/>
            <person name="Louis A."/>
            <person name="Montfort J."/>
            <person name="Bouchez O."/>
            <person name="Roques C."/>
            <person name="Iampietro C."/>
            <person name="Lluch J."/>
            <person name="Castinel A."/>
            <person name="Donnadieu C."/>
            <person name="Desvignes T."/>
            <person name="Floi Bucao C."/>
            <person name="Jouanno E."/>
            <person name="Wen M."/>
            <person name="Mejri S."/>
            <person name="Dirks R."/>
            <person name="Jansen H."/>
            <person name="Henkel C."/>
            <person name="Chen W.J."/>
            <person name="Zahm M."/>
            <person name="Cabau C."/>
            <person name="Klopp C."/>
            <person name="Thompson A.W."/>
            <person name="Robinson-Rechavi M."/>
            <person name="Braasch I."/>
            <person name="Lecointre G."/>
            <person name="Bobe J."/>
            <person name="Postlethwait J.H."/>
            <person name="Berthelot C."/>
            <person name="Roest Crollius H."/>
            <person name="Guiguen Y."/>
        </authorList>
    </citation>
    <scope>NUCLEOTIDE SEQUENCE</scope>
    <source>
        <strain evidence="3">NC1722</strain>
    </source>
</reference>
<feature type="region of interest" description="Disordered" evidence="1">
    <location>
        <begin position="96"/>
        <end position="172"/>
    </location>
</feature>
<feature type="compositionally biased region" description="Acidic residues" evidence="1">
    <location>
        <begin position="326"/>
        <end position="338"/>
    </location>
</feature>
<feature type="compositionally biased region" description="Basic and acidic residues" evidence="1">
    <location>
        <begin position="365"/>
        <end position="374"/>
    </location>
</feature>
<feature type="compositionally biased region" description="Pro residues" evidence="1">
    <location>
        <begin position="195"/>
        <end position="207"/>
    </location>
</feature>
<feature type="region of interest" description="Disordered" evidence="1">
    <location>
        <begin position="464"/>
        <end position="517"/>
    </location>
</feature>
<name>A0AAD7RZ91_9TELE</name>
<feature type="domain" description="MINAR1 N-terminal helical" evidence="2">
    <location>
        <begin position="4"/>
        <end position="97"/>
    </location>
</feature>
<feature type="compositionally biased region" description="Pro residues" evidence="1">
    <location>
        <begin position="145"/>
        <end position="156"/>
    </location>
</feature>
<dbReference type="InterPro" id="IPR039706">
    <property type="entry name" value="MINAR1-like"/>
</dbReference>
<keyword evidence="4" id="KW-1185">Reference proteome</keyword>
<protein>
    <recommendedName>
        <fullName evidence="2">MINAR1 N-terminal helical domain-containing protein</fullName>
    </recommendedName>
</protein>
<proteinExistence type="predicted"/>
<feature type="compositionally biased region" description="Basic and acidic residues" evidence="1">
    <location>
        <begin position="389"/>
        <end position="405"/>
    </location>
</feature>
<dbReference type="PANTHER" id="PTHR31530">
    <property type="entry name" value="MAJOR INTRINSICALLY DISORDERED NOTCH2-BINDING RECEPTOR 1 MINAR1 FAMILY MEMBER"/>
    <property type="match status" value="1"/>
</dbReference>
<evidence type="ECO:0000259" key="2">
    <source>
        <dbReference type="Pfam" id="PF22948"/>
    </source>
</evidence>
<comment type="caution">
    <text evidence="3">The sequence shown here is derived from an EMBL/GenBank/DDBJ whole genome shotgun (WGS) entry which is preliminary data.</text>
</comment>
<evidence type="ECO:0000313" key="4">
    <source>
        <dbReference type="Proteomes" id="UP001221898"/>
    </source>
</evidence>
<feature type="region of interest" description="Disordered" evidence="1">
    <location>
        <begin position="192"/>
        <end position="415"/>
    </location>
</feature>
<gene>
    <name evidence="3" type="ORF">AAFF_G00067520</name>
</gene>
<dbReference type="Proteomes" id="UP001221898">
    <property type="component" value="Unassembled WGS sequence"/>
</dbReference>